<dbReference type="AlphaFoldDB" id="A0A9D9IJ90"/>
<evidence type="ECO:0000256" key="1">
    <source>
        <dbReference type="SAM" id="MobiDB-lite"/>
    </source>
</evidence>
<protein>
    <submittedName>
        <fullName evidence="2">Uncharacterized protein</fullName>
    </submittedName>
</protein>
<evidence type="ECO:0000313" key="2">
    <source>
        <dbReference type="EMBL" id="MBO8472539.1"/>
    </source>
</evidence>
<reference evidence="2" key="2">
    <citation type="journal article" date="2021" name="PeerJ">
        <title>Extensive microbial diversity within the chicken gut microbiome revealed by metagenomics and culture.</title>
        <authorList>
            <person name="Gilroy R."/>
            <person name="Ravi A."/>
            <person name="Getino M."/>
            <person name="Pursley I."/>
            <person name="Horton D.L."/>
            <person name="Alikhan N.F."/>
            <person name="Baker D."/>
            <person name="Gharbi K."/>
            <person name="Hall N."/>
            <person name="Watson M."/>
            <person name="Adriaenssens E.M."/>
            <person name="Foster-Nyarko E."/>
            <person name="Jarju S."/>
            <person name="Secka A."/>
            <person name="Antonio M."/>
            <person name="Oren A."/>
            <person name="Chaudhuri R.R."/>
            <person name="La Ragione R."/>
            <person name="Hildebrand F."/>
            <person name="Pallen M.J."/>
        </authorList>
    </citation>
    <scope>NUCLEOTIDE SEQUENCE</scope>
    <source>
        <strain evidence="2">B1-8020</strain>
    </source>
</reference>
<gene>
    <name evidence="2" type="ORF">IAB81_02785</name>
</gene>
<evidence type="ECO:0000313" key="3">
    <source>
        <dbReference type="Proteomes" id="UP000823604"/>
    </source>
</evidence>
<dbReference type="Proteomes" id="UP000823604">
    <property type="component" value="Unassembled WGS sequence"/>
</dbReference>
<organism evidence="2 3">
    <name type="scientific">Candidatus Merdivivens pullicola</name>
    <dbReference type="NCBI Taxonomy" id="2840872"/>
    <lineage>
        <taxon>Bacteria</taxon>
        <taxon>Pseudomonadati</taxon>
        <taxon>Bacteroidota</taxon>
        <taxon>Bacteroidia</taxon>
        <taxon>Bacteroidales</taxon>
        <taxon>Muribaculaceae</taxon>
        <taxon>Muribaculaceae incertae sedis</taxon>
        <taxon>Candidatus Merdivivens</taxon>
    </lineage>
</organism>
<name>A0A9D9IJ90_9BACT</name>
<reference evidence="2" key="1">
    <citation type="submission" date="2020-10" db="EMBL/GenBank/DDBJ databases">
        <authorList>
            <person name="Gilroy R."/>
        </authorList>
    </citation>
    <scope>NUCLEOTIDE SEQUENCE</scope>
    <source>
        <strain evidence="2">B1-8020</strain>
    </source>
</reference>
<sequence length="222" mass="24648">MSEQKIGAAASAPASKGREVLESEMEEMRSRLLSMLTDGEEGRKCLDRLMELKGQADVVPSAVCVEMKDVVKEYPFGAAKILKCRECYVYSTPASSIVIYPVYNPDLSNGGGVLYSTMSSYCSLRDAEENGSTTQEDKDALAIFKNLLALAFSFPVMLFSDDIFAGDCFRYILDRWKESLERASSKLREETPEDIAANQEFRANMEQAYASEAEAEKKSGEE</sequence>
<comment type="caution">
    <text evidence="2">The sequence shown here is derived from an EMBL/GenBank/DDBJ whole genome shotgun (WGS) entry which is preliminary data.</text>
</comment>
<feature type="region of interest" description="Disordered" evidence="1">
    <location>
        <begin position="1"/>
        <end position="20"/>
    </location>
</feature>
<dbReference type="EMBL" id="JADIMA010000028">
    <property type="protein sequence ID" value="MBO8472539.1"/>
    <property type="molecule type" value="Genomic_DNA"/>
</dbReference>
<proteinExistence type="predicted"/>
<accession>A0A9D9IJ90</accession>